<feature type="domain" description="N-acetyltransferase" evidence="1">
    <location>
        <begin position="29"/>
        <end position="184"/>
    </location>
</feature>
<dbReference type="GO" id="GO:0016747">
    <property type="term" value="F:acyltransferase activity, transferring groups other than amino-acyl groups"/>
    <property type="evidence" value="ECO:0007669"/>
    <property type="project" value="InterPro"/>
</dbReference>
<dbReference type="SUPFAM" id="SSF55729">
    <property type="entry name" value="Acyl-CoA N-acyltransferases (Nat)"/>
    <property type="match status" value="1"/>
</dbReference>
<dbReference type="OrthoDB" id="1755431at2"/>
<proteinExistence type="predicted"/>
<reference evidence="3" key="1">
    <citation type="submission" date="2018-12" db="EMBL/GenBank/DDBJ databases">
        <title>Genome sequence of Peanibacillus sp.</title>
        <authorList>
            <person name="Subramani G."/>
            <person name="Srinivasan S."/>
            <person name="Kim M.K."/>
        </authorList>
    </citation>
    <scope>NUCLEOTIDE SEQUENCE [LARGE SCALE GENOMIC DNA]</scope>
    <source>
        <strain evidence="3">18JY67-1</strain>
    </source>
</reference>
<dbReference type="Proteomes" id="UP000272528">
    <property type="component" value="Chromosome"/>
</dbReference>
<dbReference type="Pfam" id="PF13672">
    <property type="entry name" value="PP2C_2"/>
    <property type="match status" value="1"/>
</dbReference>
<protein>
    <submittedName>
        <fullName evidence="2">GNAT family N-acetyltransferase</fullName>
    </submittedName>
</protein>
<keyword evidence="2" id="KW-0808">Transferase</keyword>
<dbReference type="CDD" id="cd04301">
    <property type="entry name" value="NAT_SF"/>
    <property type="match status" value="1"/>
</dbReference>
<evidence type="ECO:0000259" key="1">
    <source>
        <dbReference type="PROSITE" id="PS51186"/>
    </source>
</evidence>
<dbReference type="Pfam" id="PF00583">
    <property type="entry name" value="Acetyltransf_1"/>
    <property type="match status" value="1"/>
</dbReference>
<dbReference type="AlphaFoldDB" id="A0A3S9ABZ6"/>
<dbReference type="EMBL" id="CP034437">
    <property type="protein sequence ID" value="AZN43263.1"/>
    <property type="molecule type" value="Genomic_DNA"/>
</dbReference>
<keyword evidence="3" id="KW-1185">Reference proteome</keyword>
<dbReference type="InterPro" id="IPR000182">
    <property type="entry name" value="GNAT_dom"/>
</dbReference>
<name>A0A3S9ABZ6_9BACL</name>
<dbReference type="RefSeq" id="WP_126019648.1">
    <property type="nucleotide sequence ID" value="NZ_CP034437.1"/>
</dbReference>
<dbReference type="PROSITE" id="PS51186">
    <property type="entry name" value="GNAT"/>
    <property type="match status" value="1"/>
</dbReference>
<sequence length="462" mass="52099">MTEERKLPQLVMRLASLTHLPALELPAGFHLRHFEPGDEGHWEAIVEKSFGWSRDFVRKIASHPYYKPERVLFICDQEKPVATACAWQEPQWGDDCGYLHMVGVDPSYGGRGLGLCISLAALHRMREEGKRHAVLETDDFRLSAIHIYLKLGYLPAYEGAELEERWRQVYGKLNLAFRGRPQIKAATQPGNPLKPNEDALVLNTRQRIYGVIDGVSSMSGYYDEEGHSGGWIAAQLLAEELSEDTAPELDMRAAVLRANSRLLQRMMEAGIDTSEKWKRWGAVFAVVKLHEGFFEYVQSGDCMLFVRYSDGSIRVLTRNQVAGFDLQSLTIRQELKDAGTMTDEEVDVCMRPIYVGNRNRANTLEGFSVMNGDPNLASFMEYGHVSLANVQRIYAVSDGMFHFIENESDPNVWGAFLGGLEQQGIEAYMAELAEQEALDPLCVKYPRHKKSDDKSAVIVELS</sequence>
<gene>
    <name evidence="2" type="ORF">EJC50_28920</name>
</gene>
<dbReference type="Gene3D" id="3.40.630.30">
    <property type="match status" value="1"/>
</dbReference>
<organism evidence="2 3">
    <name type="scientific">Paenibacillus albus</name>
    <dbReference type="NCBI Taxonomy" id="2495582"/>
    <lineage>
        <taxon>Bacteria</taxon>
        <taxon>Bacillati</taxon>
        <taxon>Bacillota</taxon>
        <taxon>Bacilli</taxon>
        <taxon>Bacillales</taxon>
        <taxon>Paenibacillaceae</taxon>
        <taxon>Paenibacillus</taxon>
    </lineage>
</organism>
<accession>A0A3S9ABZ6</accession>
<evidence type="ECO:0000313" key="2">
    <source>
        <dbReference type="EMBL" id="AZN43263.1"/>
    </source>
</evidence>
<dbReference type="InterPro" id="IPR036457">
    <property type="entry name" value="PPM-type-like_dom_sf"/>
</dbReference>
<dbReference type="Gene3D" id="3.60.40.10">
    <property type="entry name" value="PPM-type phosphatase domain"/>
    <property type="match status" value="1"/>
</dbReference>
<dbReference type="SUPFAM" id="SSF81606">
    <property type="entry name" value="PP2C-like"/>
    <property type="match status" value="1"/>
</dbReference>
<dbReference type="InterPro" id="IPR001932">
    <property type="entry name" value="PPM-type_phosphatase-like_dom"/>
</dbReference>
<evidence type="ECO:0000313" key="3">
    <source>
        <dbReference type="Proteomes" id="UP000272528"/>
    </source>
</evidence>
<dbReference type="KEGG" id="palb:EJC50_28920"/>
<dbReference type="InterPro" id="IPR016181">
    <property type="entry name" value="Acyl_CoA_acyltransferase"/>
</dbReference>